<keyword evidence="3 5" id="KW-1133">Transmembrane helix</keyword>
<dbReference type="EMBL" id="JAMPKK010000023">
    <property type="protein sequence ID" value="MEP0865223.1"/>
    <property type="molecule type" value="Genomic_DNA"/>
</dbReference>
<gene>
    <name evidence="8" type="ORF">NDI37_12175</name>
</gene>
<comment type="caution">
    <text evidence="8">The sequence shown here is derived from an EMBL/GenBank/DDBJ whole genome shotgun (WGS) entry which is preliminary data.</text>
</comment>
<evidence type="ECO:0000256" key="3">
    <source>
        <dbReference type="ARBA" id="ARBA00022989"/>
    </source>
</evidence>
<name>A0ABV0JPB1_9CYAN</name>
<dbReference type="Pfam" id="PF09851">
    <property type="entry name" value="SHOCT"/>
    <property type="match status" value="1"/>
</dbReference>
<accession>A0ABV0JPB1</accession>
<evidence type="ECO:0000313" key="8">
    <source>
        <dbReference type="EMBL" id="MEP0865223.1"/>
    </source>
</evidence>
<dbReference type="InterPro" id="IPR018649">
    <property type="entry name" value="SHOCT"/>
</dbReference>
<protein>
    <submittedName>
        <fullName evidence="8">NINE protein</fullName>
    </submittedName>
</protein>
<evidence type="ECO:0000313" key="9">
    <source>
        <dbReference type="Proteomes" id="UP001442494"/>
    </source>
</evidence>
<evidence type="ECO:0000259" key="7">
    <source>
        <dbReference type="Pfam" id="PF09851"/>
    </source>
</evidence>
<dbReference type="RefSeq" id="WP_190425114.1">
    <property type="nucleotide sequence ID" value="NZ_JAMPKK010000023.1"/>
</dbReference>
<keyword evidence="4 5" id="KW-0472">Membrane</keyword>
<reference evidence="8 9" key="1">
    <citation type="submission" date="2022-04" db="EMBL/GenBank/DDBJ databases">
        <title>Positive selection, recombination, and allopatry shape intraspecific diversity of widespread and dominant cyanobacteria.</title>
        <authorList>
            <person name="Wei J."/>
            <person name="Shu W."/>
            <person name="Hu C."/>
        </authorList>
    </citation>
    <scope>NUCLEOTIDE SEQUENCE [LARGE SCALE GENOMIC DNA]</scope>
    <source>
        <strain evidence="8 9">GB2-A5</strain>
    </source>
</reference>
<keyword evidence="9" id="KW-1185">Reference proteome</keyword>
<sequence length="126" mass="14199">MLTQKNRKVAALLAFTGAIIPFAGFHKFYLGQPLWGAVYLLLSWGTPIARIASAIEGIWYLFQDGDEFDRNFNLGVESLPESVGVATNSVSAIADALRQLDSLRQEGLISEYEFEQKRRQCLDRMR</sequence>
<evidence type="ECO:0000256" key="1">
    <source>
        <dbReference type="ARBA" id="ARBA00004141"/>
    </source>
</evidence>
<organism evidence="8 9">
    <name type="scientific">Funiculus sociatus GB2-A5</name>
    <dbReference type="NCBI Taxonomy" id="2933946"/>
    <lineage>
        <taxon>Bacteria</taxon>
        <taxon>Bacillati</taxon>
        <taxon>Cyanobacteriota</taxon>
        <taxon>Cyanophyceae</taxon>
        <taxon>Coleofasciculales</taxon>
        <taxon>Coleofasciculaceae</taxon>
        <taxon>Funiculus</taxon>
    </lineage>
</organism>
<evidence type="ECO:0000256" key="2">
    <source>
        <dbReference type="ARBA" id="ARBA00022692"/>
    </source>
</evidence>
<feature type="transmembrane region" description="Helical" evidence="5">
    <location>
        <begin position="9"/>
        <end position="30"/>
    </location>
</feature>
<keyword evidence="2 5" id="KW-0812">Transmembrane</keyword>
<dbReference type="Pfam" id="PF05154">
    <property type="entry name" value="TM2"/>
    <property type="match status" value="1"/>
</dbReference>
<evidence type="ECO:0000256" key="5">
    <source>
        <dbReference type="SAM" id="Phobius"/>
    </source>
</evidence>
<proteinExistence type="predicted"/>
<evidence type="ECO:0000259" key="6">
    <source>
        <dbReference type="Pfam" id="PF05154"/>
    </source>
</evidence>
<feature type="transmembrane region" description="Helical" evidence="5">
    <location>
        <begin position="36"/>
        <end position="62"/>
    </location>
</feature>
<dbReference type="Proteomes" id="UP001442494">
    <property type="component" value="Unassembled WGS sequence"/>
</dbReference>
<evidence type="ECO:0000256" key="4">
    <source>
        <dbReference type="ARBA" id="ARBA00023136"/>
    </source>
</evidence>
<feature type="domain" description="SHOCT" evidence="7">
    <location>
        <begin position="95"/>
        <end position="120"/>
    </location>
</feature>
<dbReference type="InterPro" id="IPR007829">
    <property type="entry name" value="TM2"/>
</dbReference>
<feature type="domain" description="TM2" evidence="6">
    <location>
        <begin position="4"/>
        <end position="48"/>
    </location>
</feature>
<comment type="subcellular location">
    <subcellularLocation>
        <location evidence="1">Membrane</location>
        <topology evidence="1">Multi-pass membrane protein</topology>
    </subcellularLocation>
</comment>